<dbReference type="Pfam" id="PF00496">
    <property type="entry name" value="SBP_bac_5"/>
    <property type="match status" value="1"/>
</dbReference>
<dbReference type="GO" id="GO:0015833">
    <property type="term" value="P:peptide transport"/>
    <property type="evidence" value="ECO:0007669"/>
    <property type="project" value="TreeGrafter"/>
</dbReference>
<dbReference type="InterPro" id="IPR030678">
    <property type="entry name" value="Peptide/Ni-bd"/>
</dbReference>
<evidence type="ECO:0000313" key="7">
    <source>
        <dbReference type="EMBL" id="NEG90230.1"/>
    </source>
</evidence>
<feature type="domain" description="Solute-binding protein family 5" evidence="6">
    <location>
        <begin position="98"/>
        <end position="426"/>
    </location>
</feature>
<dbReference type="InterPro" id="IPR039424">
    <property type="entry name" value="SBP_5"/>
</dbReference>
<reference evidence="7 8" key="1">
    <citation type="submission" date="2019-10" db="EMBL/GenBank/DDBJ databases">
        <title>Bifidobacterium from non-human primates.</title>
        <authorList>
            <person name="Modesto M."/>
        </authorList>
    </citation>
    <scope>NUCLEOTIDE SEQUENCE [LARGE SCALE GENOMIC DNA]</scope>
    <source>
        <strain evidence="7 8">TRE17</strain>
    </source>
</reference>
<dbReference type="InterPro" id="IPR000914">
    <property type="entry name" value="SBP_5_dom"/>
</dbReference>
<keyword evidence="5" id="KW-1133">Transmembrane helix</keyword>
<feature type="transmembrane region" description="Helical" evidence="5">
    <location>
        <begin position="12"/>
        <end position="35"/>
    </location>
</feature>
<dbReference type="Proteomes" id="UP000469194">
    <property type="component" value="Unassembled WGS sequence"/>
</dbReference>
<gene>
    <name evidence="7" type="ORF">GFD25_09590</name>
</gene>
<evidence type="ECO:0000256" key="2">
    <source>
        <dbReference type="ARBA" id="ARBA00005695"/>
    </source>
</evidence>
<sequence length="516" mass="55514">MHKQTHKRNDDNSLRSWLVFVATAVALSVIVWLVWSVAAHRSVLPGISSAQSSASVSVGLTDAPDSLDIRTDAAPAVERALLGNVYETLVTRDDDNAIKPGLAKSWKVSDDGLTYTFTLNSGMRFSNGDALDSSDVVWSLQQIVQNKYQGVSALNALKSVTNPNATTVELMLSHTDPTLLRALSGRAGIAYDAQANQDYATAAFGSGPFTLAKYDKGSSIELTRNEQYWGDQSAAERVTLRYYDDEATMVKDLQDGKLDMALPTNTDATNALVNDAKFTVKTGSSTAKVMLAFNNDGNSIFSDQQARQAIRYAVDTKSIAGSRSDSAGALGGPIGQLEPGYEDLTELFPFDQAKSVSMISYFATGAAYFGAINFVVPQSYESLGKTVTEQLQAVGLTVNMQVTDDATAAQRVKDGQYEVAITVTDGTDDAAAFGTADNVYRYTNGEAQSAWTNAMAATNDKDYQDRLHDFAHTVSQDAACDWLYTKKTVVAAASSVTGYSTNITDRYLPLAKVTVK</sequence>
<comment type="similarity">
    <text evidence="2">Belongs to the bacterial solute-binding protein 5 family.</text>
</comment>
<dbReference type="Gene3D" id="3.10.105.10">
    <property type="entry name" value="Dipeptide-binding Protein, Domain 3"/>
    <property type="match status" value="1"/>
</dbReference>
<dbReference type="GO" id="GO:1904680">
    <property type="term" value="F:peptide transmembrane transporter activity"/>
    <property type="evidence" value="ECO:0007669"/>
    <property type="project" value="TreeGrafter"/>
</dbReference>
<evidence type="ECO:0000259" key="6">
    <source>
        <dbReference type="Pfam" id="PF00496"/>
    </source>
</evidence>
<comment type="caution">
    <text evidence="7">The sequence shown here is derived from an EMBL/GenBank/DDBJ whole genome shotgun (WGS) entry which is preliminary data.</text>
</comment>
<evidence type="ECO:0000256" key="1">
    <source>
        <dbReference type="ARBA" id="ARBA00004196"/>
    </source>
</evidence>
<evidence type="ECO:0000313" key="8">
    <source>
        <dbReference type="Proteomes" id="UP000469194"/>
    </source>
</evidence>
<dbReference type="AlphaFoldDB" id="A0A6N9Z751"/>
<evidence type="ECO:0000256" key="5">
    <source>
        <dbReference type="SAM" id="Phobius"/>
    </source>
</evidence>
<evidence type="ECO:0000256" key="4">
    <source>
        <dbReference type="ARBA" id="ARBA00022729"/>
    </source>
</evidence>
<dbReference type="RefSeq" id="WP_163232282.1">
    <property type="nucleotide sequence ID" value="NZ_WHZW01000020.1"/>
</dbReference>
<dbReference type="GO" id="GO:0042597">
    <property type="term" value="C:periplasmic space"/>
    <property type="evidence" value="ECO:0007669"/>
    <property type="project" value="UniProtKB-ARBA"/>
</dbReference>
<dbReference type="PANTHER" id="PTHR30290">
    <property type="entry name" value="PERIPLASMIC BINDING COMPONENT OF ABC TRANSPORTER"/>
    <property type="match status" value="1"/>
</dbReference>
<keyword evidence="5" id="KW-0472">Membrane</keyword>
<keyword evidence="8" id="KW-1185">Reference proteome</keyword>
<accession>A0A6N9Z751</accession>
<evidence type="ECO:0000256" key="3">
    <source>
        <dbReference type="ARBA" id="ARBA00022448"/>
    </source>
</evidence>
<keyword evidence="3" id="KW-0813">Transport</keyword>
<dbReference type="Gene3D" id="3.90.76.10">
    <property type="entry name" value="Dipeptide-binding Protein, Domain 1"/>
    <property type="match status" value="1"/>
</dbReference>
<comment type="subcellular location">
    <subcellularLocation>
        <location evidence="1">Cell envelope</location>
    </subcellularLocation>
</comment>
<dbReference type="GO" id="GO:0030313">
    <property type="term" value="C:cell envelope"/>
    <property type="evidence" value="ECO:0007669"/>
    <property type="project" value="UniProtKB-SubCell"/>
</dbReference>
<organism evidence="7 8">
    <name type="scientific">Bifidobacterium aerophilum</name>
    <dbReference type="NCBI Taxonomy" id="1798155"/>
    <lineage>
        <taxon>Bacteria</taxon>
        <taxon>Bacillati</taxon>
        <taxon>Actinomycetota</taxon>
        <taxon>Actinomycetes</taxon>
        <taxon>Bifidobacteriales</taxon>
        <taxon>Bifidobacteriaceae</taxon>
        <taxon>Bifidobacterium</taxon>
    </lineage>
</organism>
<dbReference type="SUPFAM" id="SSF53850">
    <property type="entry name" value="Periplasmic binding protein-like II"/>
    <property type="match status" value="1"/>
</dbReference>
<protein>
    <submittedName>
        <fullName evidence="7">ABC transporter substrate-binding protein</fullName>
    </submittedName>
</protein>
<proteinExistence type="inferred from homology"/>
<keyword evidence="4" id="KW-0732">Signal</keyword>
<dbReference type="GO" id="GO:0043190">
    <property type="term" value="C:ATP-binding cassette (ABC) transporter complex"/>
    <property type="evidence" value="ECO:0007669"/>
    <property type="project" value="InterPro"/>
</dbReference>
<dbReference type="PIRSF" id="PIRSF002741">
    <property type="entry name" value="MppA"/>
    <property type="match status" value="1"/>
</dbReference>
<dbReference type="Gene3D" id="3.40.190.10">
    <property type="entry name" value="Periplasmic binding protein-like II"/>
    <property type="match status" value="1"/>
</dbReference>
<keyword evidence="5" id="KW-0812">Transmembrane</keyword>
<dbReference type="EMBL" id="WHZW01000020">
    <property type="protein sequence ID" value="NEG90230.1"/>
    <property type="molecule type" value="Genomic_DNA"/>
</dbReference>
<dbReference type="PANTHER" id="PTHR30290:SF10">
    <property type="entry name" value="PERIPLASMIC OLIGOPEPTIDE-BINDING PROTEIN-RELATED"/>
    <property type="match status" value="1"/>
</dbReference>
<name>A0A6N9Z751_9BIFI</name>